<accession>A0AAW1PGR1</accession>
<dbReference type="EMBL" id="JALJOR010000012">
    <property type="protein sequence ID" value="KAK9807772.1"/>
    <property type="molecule type" value="Genomic_DNA"/>
</dbReference>
<gene>
    <name evidence="1" type="ORF">WJX72_008819</name>
</gene>
<dbReference type="AlphaFoldDB" id="A0AAW1PGR1"/>
<protein>
    <submittedName>
        <fullName evidence="1">Uncharacterized protein</fullName>
    </submittedName>
</protein>
<evidence type="ECO:0000313" key="2">
    <source>
        <dbReference type="Proteomes" id="UP001489004"/>
    </source>
</evidence>
<dbReference type="Proteomes" id="UP001489004">
    <property type="component" value="Unassembled WGS sequence"/>
</dbReference>
<name>A0AAW1PGR1_9CHLO</name>
<evidence type="ECO:0000313" key="1">
    <source>
        <dbReference type="EMBL" id="KAK9807772.1"/>
    </source>
</evidence>
<keyword evidence="2" id="KW-1185">Reference proteome</keyword>
<organism evidence="1 2">
    <name type="scientific">[Myrmecia] bisecta</name>
    <dbReference type="NCBI Taxonomy" id="41462"/>
    <lineage>
        <taxon>Eukaryota</taxon>
        <taxon>Viridiplantae</taxon>
        <taxon>Chlorophyta</taxon>
        <taxon>core chlorophytes</taxon>
        <taxon>Trebouxiophyceae</taxon>
        <taxon>Trebouxiales</taxon>
        <taxon>Trebouxiaceae</taxon>
        <taxon>Myrmecia</taxon>
    </lineage>
</organism>
<reference evidence="1 2" key="1">
    <citation type="journal article" date="2024" name="Nat. Commun.">
        <title>Phylogenomics reveals the evolutionary origins of lichenization in chlorophyte algae.</title>
        <authorList>
            <person name="Puginier C."/>
            <person name="Libourel C."/>
            <person name="Otte J."/>
            <person name="Skaloud P."/>
            <person name="Haon M."/>
            <person name="Grisel S."/>
            <person name="Petersen M."/>
            <person name="Berrin J.G."/>
            <person name="Delaux P.M."/>
            <person name="Dal Grande F."/>
            <person name="Keller J."/>
        </authorList>
    </citation>
    <scope>NUCLEOTIDE SEQUENCE [LARGE SCALE GENOMIC DNA]</scope>
    <source>
        <strain evidence="1 2">SAG 2043</strain>
    </source>
</reference>
<proteinExistence type="predicted"/>
<sequence>MCGLPSTRVSVHQVAMAPLEGLLQSVALQLDPVIDYATLLRASGYRTSEAILAANSAEKLSEDCNLLIGDARILWKAAGGSAGSPVRPRRAFEITIIGPHKKKHLWTLHGQLTLAALQEEIIRHFPDAGSADYTLTWETSNDIIDDFEGTVSQWGEQNKITVDLKLKLLSKGFSDFTRADGLEYLGFSRSYEINEAAETEFTAEELADDAAVNGQTSTFGSLLQHFAEDLCLRRSALGCPETKPSEQTRREIISPVFVLAVLLMTGMRLVAEARVQGSLGNGPLDYAVIWEAFKVLISECKKERLEDGEGQALAQTAAAREEYVRKRVKGIKRKRSEIDKDLPVPSTTILSTGTTYIFYRYHPAAGEAQPRRLIKSKEYTLDLIGPTSPETIKPQLKAEPRLFQSSYACLHLLEAADSAGKVHTWS</sequence>
<comment type="caution">
    <text evidence="1">The sequence shown here is derived from an EMBL/GenBank/DDBJ whole genome shotgun (WGS) entry which is preliminary data.</text>
</comment>